<reference evidence="2" key="1">
    <citation type="journal article" date="2019" name="Int. J. Syst. Evol. Microbiol.">
        <title>The Global Catalogue of Microorganisms (GCM) 10K type strain sequencing project: providing services to taxonomists for standard genome sequencing and annotation.</title>
        <authorList>
            <consortium name="The Broad Institute Genomics Platform"/>
            <consortium name="The Broad Institute Genome Sequencing Center for Infectious Disease"/>
            <person name="Wu L."/>
            <person name="Ma J."/>
        </authorList>
    </citation>
    <scope>NUCLEOTIDE SEQUENCE [LARGE SCALE GENOMIC DNA]</scope>
    <source>
        <strain evidence="2">CGMCC 1.15480</strain>
    </source>
</reference>
<accession>A0ABQ1P0G4</accession>
<evidence type="ECO:0008006" key="3">
    <source>
        <dbReference type="Google" id="ProtNLM"/>
    </source>
</evidence>
<dbReference type="RefSeq" id="WP_188667370.1">
    <property type="nucleotide sequence ID" value="NZ_BMJI01000004.1"/>
</dbReference>
<gene>
    <name evidence="1" type="ORF">GCM10011512_11920</name>
</gene>
<evidence type="ECO:0000313" key="1">
    <source>
        <dbReference type="EMBL" id="GGC86639.1"/>
    </source>
</evidence>
<evidence type="ECO:0000313" key="2">
    <source>
        <dbReference type="Proteomes" id="UP000597761"/>
    </source>
</evidence>
<comment type="caution">
    <text evidence="1">The sequence shown here is derived from an EMBL/GenBank/DDBJ whole genome shotgun (WGS) entry which is preliminary data.</text>
</comment>
<dbReference type="SUPFAM" id="SSF54862">
    <property type="entry name" value="4Fe-4S ferredoxins"/>
    <property type="match status" value="1"/>
</dbReference>
<dbReference type="Pfam" id="PF13459">
    <property type="entry name" value="Fer4_15"/>
    <property type="match status" value="1"/>
</dbReference>
<organism evidence="1 2">
    <name type="scientific">Tersicoccus solisilvae</name>
    <dbReference type="NCBI Taxonomy" id="1882339"/>
    <lineage>
        <taxon>Bacteria</taxon>
        <taxon>Bacillati</taxon>
        <taxon>Actinomycetota</taxon>
        <taxon>Actinomycetes</taxon>
        <taxon>Micrococcales</taxon>
        <taxon>Micrococcaceae</taxon>
        <taxon>Tersicoccus</taxon>
    </lineage>
</organism>
<name>A0ABQ1P0G4_9MICC</name>
<dbReference type="Proteomes" id="UP000597761">
    <property type="component" value="Unassembled WGS sequence"/>
</dbReference>
<proteinExistence type="predicted"/>
<protein>
    <recommendedName>
        <fullName evidence="3">Ferredoxin</fullName>
    </recommendedName>
</protein>
<dbReference type="EMBL" id="BMJI01000004">
    <property type="protein sequence ID" value="GGC86639.1"/>
    <property type="molecule type" value="Genomic_DNA"/>
</dbReference>
<dbReference type="Gene3D" id="3.30.70.20">
    <property type="match status" value="1"/>
</dbReference>
<sequence>MTSAAPRPGSVFVDPTSCAAHGLCAAWLPERVALDEWGYPRVDGAPLDEDTRRRAERAAAECPVRAFHLARS</sequence>
<keyword evidence="2" id="KW-1185">Reference proteome</keyword>